<dbReference type="Proteomes" id="UP001162483">
    <property type="component" value="Unassembled WGS sequence"/>
</dbReference>
<evidence type="ECO:0000313" key="3">
    <source>
        <dbReference type="EMBL" id="CAI9596425.1"/>
    </source>
</evidence>
<dbReference type="SUPFAM" id="SSF57667">
    <property type="entry name" value="beta-beta-alpha zinc fingers"/>
    <property type="match status" value="1"/>
</dbReference>
<dbReference type="Gene3D" id="3.30.160.60">
    <property type="entry name" value="Classic Zinc Finger"/>
    <property type="match status" value="1"/>
</dbReference>
<evidence type="ECO:0000313" key="4">
    <source>
        <dbReference type="Proteomes" id="UP001162483"/>
    </source>
</evidence>
<dbReference type="InterPro" id="IPR013087">
    <property type="entry name" value="Znf_C2H2_type"/>
</dbReference>
<evidence type="ECO:0000259" key="2">
    <source>
        <dbReference type="PROSITE" id="PS50157"/>
    </source>
</evidence>
<keyword evidence="1" id="KW-0862">Zinc</keyword>
<evidence type="ECO:0000256" key="1">
    <source>
        <dbReference type="PROSITE-ProRule" id="PRU00042"/>
    </source>
</evidence>
<dbReference type="EMBL" id="CATNWA010016922">
    <property type="protein sequence ID" value="CAI9596425.1"/>
    <property type="molecule type" value="Genomic_DNA"/>
</dbReference>
<comment type="caution">
    <text evidence="3">The sequence shown here is derived from an EMBL/GenBank/DDBJ whole genome shotgun (WGS) entry which is preliminary data.</text>
</comment>
<sequence>MKFIQKYHMERHKRTHSGEKPYKCDTCLQVQILLYAID</sequence>
<keyword evidence="1" id="KW-0479">Metal-binding</keyword>
<keyword evidence="1" id="KW-0863">Zinc-finger</keyword>
<organism evidence="3 4">
    <name type="scientific">Staurois parvus</name>
    <dbReference type="NCBI Taxonomy" id="386267"/>
    <lineage>
        <taxon>Eukaryota</taxon>
        <taxon>Metazoa</taxon>
        <taxon>Chordata</taxon>
        <taxon>Craniata</taxon>
        <taxon>Vertebrata</taxon>
        <taxon>Euteleostomi</taxon>
        <taxon>Amphibia</taxon>
        <taxon>Batrachia</taxon>
        <taxon>Anura</taxon>
        <taxon>Neobatrachia</taxon>
        <taxon>Ranoidea</taxon>
        <taxon>Ranidae</taxon>
        <taxon>Staurois</taxon>
    </lineage>
</organism>
<reference evidence="3" key="1">
    <citation type="submission" date="2023-05" db="EMBL/GenBank/DDBJ databases">
        <authorList>
            <person name="Stuckert A."/>
        </authorList>
    </citation>
    <scope>NUCLEOTIDE SEQUENCE</scope>
</reference>
<dbReference type="PROSITE" id="PS50157">
    <property type="entry name" value="ZINC_FINGER_C2H2_2"/>
    <property type="match status" value="1"/>
</dbReference>
<proteinExistence type="predicted"/>
<keyword evidence="4" id="KW-1185">Reference proteome</keyword>
<accession>A0ABN9FHC7</accession>
<name>A0ABN9FHC7_9NEOB</name>
<protein>
    <recommendedName>
        <fullName evidence="2">C2H2-type domain-containing protein</fullName>
    </recommendedName>
</protein>
<gene>
    <name evidence="3" type="ORF">SPARVUS_LOCUS12070042</name>
</gene>
<dbReference type="InterPro" id="IPR036236">
    <property type="entry name" value="Znf_C2H2_sf"/>
</dbReference>
<feature type="domain" description="C2H2-type" evidence="2">
    <location>
        <begin position="1"/>
        <end position="21"/>
    </location>
</feature>